<keyword evidence="4" id="KW-1185">Reference proteome</keyword>
<comment type="caution">
    <text evidence="3">The sequence shown here is derived from an EMBL/GenBank/DDBJ whole genome shotgun (WGS) entry which is preliminary data.</text>
</comment>
<evidence type="ECO:0000313" key="4">
    <source>
        <dbReference type="Proteomes" id="UP000570514"/>
    </source>
</evidence>
<feature type="coiled-coil region" evidence="1">
    <location>
        <begin position="145"/>
        <end position="172"/>
    </location>
</feature>
<name>A0A846MV13_9PROT</name>
<feature type="domain" description="HEPN AbiJ-N-terminal" evidence="2">
    <location>
        <begin position="9"/>
        <end position="160"/>
    </location>
</feature>
<dbReference type="Proteomes" id="UP000570514">
    <property type="component" value="Unassembled WGS sequence"/>
</dbReference>
<dbReference type="RefSeq" id="WP_167080332.1">
    <property type="nucleotide sequence ID" value="NZ_BAAADC010000001.1"/>
</dbReference>
<evidence type="ECO:0000259" key="2">
    <source>
        <dbReference type="Pfam" id="PF18863"/>
    </source>
</evidence>
<proteinExistence type="predicted"/>
<dbReference type="AlphaFoldDB" id="A0A846MV13"/>
<dbReference type="EMBL" id="JAASRM010000001">
    <property type="protein sequence ID" value="NIK87069.1"/>
    <property type="molecule type" value="Genomic_DNA"/>
</dbReference>
<dbReference type="Pfam" id="PF18863">
    <property type="entry name" value="AbiJ_NTD4"/>
    <property type="match status" value="1"/>
</dbReference>
<gene>
    <name evidence="3" type="ORF">FHS83_000387</name>
</gene>
<keyword evidence="1" id="KW-0175">Coiled coil</keyword>
<organism evidence="3 4">
    <name type="scientific">Rhizomicrobium palustre</name>
    <dbReference type="NCBI Taxonomy" id="189966"/>
    <lineage>
        <taxon>Bacteria</taxon>
        <taxon>Pseudomonadati</taxon>
        <taxon>Pseudomonadota</taxon>
        <taxon>Alphaproteobacteria</taxon>
        <taxon>Micropepsales</taxon>
        <taxon>Micropepsaceae</taxon>
        <taxon>Rhizomicrobium</taxon>
    </lineage>
</organism>
<dbReference type="InterPro" id="IPR049503">
    <property type="entry name" value="AbiJ_NTD4"/>
</dbReference>
<accession>A0A846MV13</accession>
<sequence>MSDSESYLPFSQRAGLEPIPPQLKLGDVSPQLRRLIHYCVALEIDRGTSSSYESVYFKQNWKRVATDLHVFYFGQLIDSFDYNVRRFHQHLNEIILRASIGKLFDLIEFLVRHSGCSAQLKGELAAAFIEARAAYRIFDNQYIVAIGTEEQAAAFERAIADAEAKNATAARKQLIAAGAALRNSDWAGCVRESIHAVEAMAVRLAPGTTTLGAALRVLEQEGHLHGGLKSAFSSLYGYSSDEEGIRHALVFSDEAQVDEADGLFMLGACASFVSYLLARSK</sequence>
<evidence type="ECO:0000313" key="3">
    <source>
        <dbReference type="EMBL" id="NIK87069.1"/>
    </source>
</evidence>
<protein>
    <recommendedName>
        <fullName evidence="2">HEPN AbiJ-N-terminal domain-containing protein</fullName>
    </recommendedName>
</protein>
<evidence type="ECO:0000256" key="1">
    <source>
        <dbReference type="SAM" id="Coils"/>
    </source>
</evidence>
<reference evidence="3 4" key="1">
    <citation type="submission" date="2020-03" db="EMBL/GenBank/DDBJ databases">
        <title>Genomic Encyclopedia of Type Strains, Phase IV (KMG-IV): sequencing the most valuable type-strain genomes for metagenomic binning, comparative biology and taxonomic classification.</title>
        <authorList>
            <person name="Goeker M."/>
        </authorList>
    </citation>
    <scope>NUCLEOTIDE SEQUENCE [LARGE SCALE GENOMIC DNA]</scope>
    <source>
        <strain evidence="3 4">DSM 19867</strain>
    </source>
</reference>